<dbReference type="EMBL" id="FMTS01000001">
    <property type="protein sequence ID" value="SCW41695.1"/>
    <property type="molecule type" value="Genomic_DNA"/>
</dbReference>
<dbReference type="Gene3D" id="1.10.10.10">
    <property type="entry name" value="Winged helix-like DNA-binding domain superfamily/Winged helix DNA-binding domain"/>
    <property type="match status" value="1"/>
</dbReference>
<protein>
    <submittedName>
        <fullName evidence="3">Predicted DNA-binding transcriptional regulator YafY, contains an HTH and WYL domains</fullName>
    </submittedName>
</protein>
<proteinExistence type="predicted"/>
<dbReference type="GO" id="GO:0003677">
    <property type="term" value="F:DNA binding"/>
    <property type="evidence" value="ECO:0007669"/>
    <property type="project" value="UniProtKB-KW"/>
</dbReference>
<dbReference type="InterPro" id="IPR036388">
    <property type="entry name" value="WH-like_DNA-bd_sf"/>
</dbReference>
<dbReference type="SUPFAM" id="SSF46785">
    <property type="entry name" value="Winged helix' DNA-binding domain"/>
    <property type="match status" value="1"/>
</dbReference>
<evidence type="ECO:0000313" key="3">
    <source>
        <dbReference type="EMBL" id="SCW41695.1"/>
    </source>
</evidence>
<dbReference type="Proteomes" id="UP000199150">
    <property type="component" value="Unassembled WGS sequence"/>
</dbReference>
<dbReference type="Pfam" id="PF13280">
    <property type="entry name" value="WYL"/>
    <property type="match status" value="1"/>
</dbReference>
<dbReference type="AlphaFoldDB" id="A0A1G4QB72"/>
<name>A0A1G4QB72_9CAUL</name>
<dbReference type="PANTHER" id="PTHR34580:SF3">
    <property type="entry name" value="PROTEIN PAFB"/>
    <property type="match status" value="1"/>
</dbReference>
<dbReference type="PANTHER" id="PTHR34580">
    <property type="match status" value="1"/>
</dbReference>
<reference evidence="4" key="1">
    <citation type="submission" date="2016-10" db="EMBL/GenBank/DDBJ databases">
        <authorList>
            <person name="Varghese N."/>
            <person name="Submissions S."/>
        </authorList>
    </citation>
    <scope>NUCLEOTIDE SEQUENCE [LARGE SCALE GENOMIC DNA]</scope>
    <source>
        <strain evidence="4">CGMCC 1.3431</strain>
    </source>
</reference>
<evidence type="ECO:0000259" key="2">
    <source>
        <dbReference type="Pfam" id="PF13280"/>
    </source>
</evidence>
<accession>A0A1G4QB72</accession>
<dbReference type="InterPro" id="IPR036390">
    <property type="entry name" value="WH_DNA-bd_sf"/>
</dbReference>
<evidence type="ECO:0000313" key="4">
    <source>
        <dbReference type="Proteomes" id="UP000199150"/>
    </source>
</evidence>
<dbReference type="InterPro" id="IPR051534">
    <property type="entry name" value="CBASS_pafABC_assoc_protein"/>
</dbReference>
<gene>
    <name evidence="3" type="ORF">SAMN02927928_1065</name>
</gene>
<dbReference type="InterPro" id="IPR026881">
    <property type="entry name" value="WYL_dom"/>
</dbReference>
<feature type="domain" description="WYL" evidence="2">
    <location>
        <begin position="138"/>
        <end position="201"/>
    </location>
</feature>
<dbReference type="RefSeq" id="WP_090644521.1">
    <property type="nucleotide sequence ID" value="NZ_CBCRYE010000001.1"/>
</dbReference>
<feature type="domain" description="Helix-turn-helix type 11" evidence="1">
    <location>
        <begin position="6"/>
        <end position="59"/>
    </location>
</feature>
<dbReference type="STRING" id="260084.SAMN02927928_1065"/>
<dbReference type="OrthoDB" id="9807255at2"/>
<organism evidence="3 4">
    <name type="scientific">Asticcacaulis taihuensis</name>
    <dbReference type="NCBI Taxonomy" id="260084"/>
    <lineage>
        <taxon>Bacteria</taxon>
        <taxon>Pseudomonadati</taxon>
        <taxon>Pseudomonadota</taxon>
        <taxon>Alphaproteobacteria</taxon>
        <taxon>Caulobacterales</taxon>
        <taxon>Caulobacteraceae</taxon>
        <taxon>Asticcacaulis</taxon>
    </lineage>
</organism>
<dbReference type="Pfam" id="PF08279">
    <property type="entry name" value="HTH_11"/>
    <property type="match status" value="1"/>
</dbReference>
<dbReference type="InterPro" id="IPR013196">
    <property type="entry name" value="HTH_11"/>
</dbReference>
<dbReference type="PROSITE" id="PS52050">
    <property type="entry name" value="WYL"/>
    <property type="match status" value="1"/>
</dbReference>
<keyword evidence="3" id="KW-0238">DNA-binding</keyword>
<sequence>MSRATRLLDLLQLLRRHRYPVSGAELARELDISLRTLYRDIGALQAQGAHIEGEPGVGYVLRPGYMLPPLMLSQEELEALVLGVRWVADRGDARLGAAAQNALTKIVAVLPKDLADEIDTSGLLVVPSWSTPPSRIDLGDIRASIRSECRVEVRYTDLKEVTTDRVVWPIALGFFEHIRMVVVWCEMRQAFRHLRADRIISWSPLENRYPKRRAVLLKAWKTERDEEHAQYEAAVAAKAAAPVSATVQ</sequence>
<evidence type="ECO:0000259" key="1">
    <source>
        <dbReference type="Pfam" id="PF08279"/>
    </source>
</evidence>
<keyword evidence="4" id="KW-1185">Reference proteome</keyword>